<dbReference type="AlphaFoldDB" id="A0A2U1K9R1"/>
<feature type="domain" description="Brix" evidence="1">
    <location>
        <begin position="13"/>
        <end position="131"/>
    </location>
</feature>
<gene>
    <name evidence="2" type="ORF">CTI12_AA628000</name>
</gene>
<protein>
    <submittedName>
        <fullName evidence="2">Anticodon-binding</fullName>
    </submittedName>
</protein>
<dbReference type="SUPFAM" id="SSF52954">
    <property type="entry name" value="Class II aaRS ABD-related"/>
    <property type="match status" value="1"/>
</dbReference>
<accession>A0A2U1K9R1</accession>
<dbReference type="InterPro" id="IPR044281">
    <property type="entry name" value="IMP4/RPF1"/>
</dbReference>
<name>A0A2U1K9R1_ARTAN</name>
<dbReference type="EMBL" id="PKPP01028131">
    <property type="protein sequence ID" value="PWA26973.1"/>
    <property type="molecule type" value="Genomic_DNA"/>
</dbReference>
<dbReference type="Gene3D" id="3.40.50.10480">
    <property type="entry name" value="Probable brix-domain ribosomal biogenesis protein"/>
    <property type="match status" value="1"/>
</dbReference>
<proteinExistence type="predicted"/>
<evidence type="ECO:0000313" key="2">
    <source>
        <dbReference type="EMBL" id="PWA26973.1"/>
    </source>
</evidence>
<dbReference type="GO" id="GO:0032040">
    <property type="term" value="C:small-subunit processome"/>
    <property type="evidence" value="ECO:0007669"/>
    <property type="project" value="TreeGrafter"/>
</dbReference>
<dbReference type="STRING" id="35608.A0A2U1K9R1"/>
<reference evidence="2 3" key="1">
    <citation type="journal article" date="2018" name="Mol. Plant">
        <title>The genome of Artemisia annua provides insight into the evolution of Asteraceae family and artemisinin biosynthesis.</title>
        <authorList>
            <person name="Shen Q."/>
            <person name="Zhang L."/>
            <person name="Liao Z."/>
            <person name="Wang S."/>
            <person name="Yan T."/>
            <person name="Shi P."/>
            <person name="Liu M."/>
            <person name="Fu X."/>
            <person name="Pan Q."/>
            <person name="Wang Y."/>
            <person name="Lv Z."/>
            <person name="Lu X."/>
            <person name="Zhang F."/>
            <person name="Jiang W."/>
            <person name="Ma Y."/>
            <person name="Chen M."/>
            <person name="Hao X."/>
            <person name="Li L."/>
            <person name="Tang Y."/>
            <person name="Lv G."/>
            <person name="Zhou Y."/>
            <person name="Sun X."/>
            <person name="Brodelius P.E."/>
            <person name="Rose J.K.C."/>
            <person name="Tang K."/>
        </authorList>
    </citation>
    <scope>NUCLEOTIDE SEQUENCE [LARGE SCALE GENOMIC DNA]</scope>
    <source>
        <strain evidence="3">cv. Huhao1</strain>
        <tissue evidence="2">Leaf</tissue>
    </source>
</reference>
<dbReference type="GO" id="GO:0030515">
    <property type="term" value="F:snoRNA binding"/>
    <property type="evidence" value="ECO:0007669"/>
    <property type="project" value="TreeGrafter"/>
</dbReference>
<dbReference type="PANTHER" id="PTHR22734">
    <property type="entry name" value="U3 SMALL NUCLEOLAR RIBONUCLEOPROTEIN PROTEIN IMP4"/>
    <property type="match status" value="1"/>
</dbReference>
<dbReference type="GO" id="GO:0034457">
    <property type="term" value="C:Mpp10 complex"/>
    <property type="evidence" value="ECO:0007669"/>
    <property type="project" value="TreeGrafter"/>
</dbReference>
<comment type="caution">
    <text evidence="2">The sequence shown here is derived from an EMBL/GenBank/DDBJ whole genome shotgun (WGS) entry which is preliminary data.</text>
</comment>
<dbReference type="InterPro" id="IPR007109">
    <property type="entry name" value="Brix"/>
</dbReference>
<evidence type="ECO:0000259" key="1">
    <source>
        <dbReference type="PROSITE" id="PS50833"/>
    </source>
</evidence>
<keyword evidence="3" id="KW-1185">Reference proteome</keyword>
<evidence type="ECO:0000313" key="3">
    <source>
        <dbReference type="Proteomes" id="UP000245207"/>
    </source>
</evidence>
<dbReference type="GO" id="GO:0006364">
    <property type="term" value="P:rRNA processing"/>
    <property type="evidence" value="ECO:0007669"/>
    <property type="project" value="InterPro"/>
</dbReference>
<dbReference type="PANTHER" id="PTHR22734:SF2">
    <property type="entry name" value="U3 SMALL NUCLEOLAR RIBONUCLEOPROTEIN PROTEIN IMP4"/>
    <property type="match status" value="1"/>
</dbReference>
<organism evidence="2 3">
    <name type="scientific">Artemisia annua</name>
    <name type="common">Sweet wormwood</name>
    <dbReference type="NCBI Taxonomy" id="35608"/>
    <lineage>
        <taxon>Eukaryota</taxon>
        <taxon>Viridiplantae</taxon>
        <taxon>Streptophyta</taxon>
        <taxon>Embryophyta</taxon>
        <taxon>Tracheophyta</taxon>
        <taxon>Spermatophyta</taxon>
        <taxon>Magnoliopsida</taxon>
        <taxon>eudicotyledons</taxon>
        <taxon>Gunneridae</taxon>
        <taxon>Pentapetalae</taxon>
        <taxon>asterids</taxon>
        <taxon>campanulids</taxon>
        <taxon>Asterales</taxon>
        <taxon>Asteraceae</taxon>
        <taxon>Asteroideae</taxon>
        <taxon>Anthemideae</taxon>
        <taxon>Artemisiinae</taxon>
        <taxon>Artemisia</taxon>
    </lineage>
</organism>
<sequence>MDDEYANMNGRDPKILLTTSRDPSTPLKQFVKHLYSYCMEKQLLIGSHLQELNTVFPNSQRINRGAQVISEIVETCREHNFTDLILVHENRGVPDRIVISHLPFGPTAYFHILNVVSDSSFLCTLSTSYDW</sequence>
<dbReference type="OrthoDB" id="10253204at2759"/>
<dbReference type="GO" id="GO:0042134">
    <property type="term" value="F:rRNA primary transcript binding"/>
    <property type="evidence" value="ECO:0007669"/>
    <property type="project" value="InterPro"/>
</dbReference>
<dbReference type="Proteomes" id="UP000245207">
    <property type="component" value="Unassembled WGS sequence"/>
</dbReference>
<dbReference type="PROSITE" id="PS50833">
    <property type="entry name" value="BRIX"/>
    <property type="match status" value="1"/>
</dbReference>